<dbReference type="PANTHER" id="PTHR46237:SF1">
    <property type="entry name" value="CYTOCHROME B5 REDUCTASE 4"/>
    <property type="match status" value="1"/>
</dbReference>
<gene>
    <name evidence="7" type="ORF">PHLGIDRAFT_94732</name>
</gene>
<evidence type="ECO:0000256" key="4">
    <source>
        <dbReference type="RuleBase" id="RU362121"/>
    </source>
</evidence>
<organism evidence="7 8">
    <name type="scientific">Phlebiopsis gigantea (strain 11061_1 CR5-6)</name>
    <name type="common">White-rot fungus</name>
    <name type="synonym">Peniophora gigantea</name>
    <dbReference type="NCBI Taxonomy" id="745531"/>
    <lineage>
        <taxon>Eukaryota</taxon>
        <taxon>Fungi</taxon>
        <taxon>Dikarya</taxon>
        <taxon>Basidiomycota</taxon>
        <taxon>Agaricomycotina</taxon>
        <taxon>Agaricomycetes</taxon>
        <taxon>Polyporales</taxon>
        <taxon>Phanerochaetaceae</taxon>
        <taxon>Phlebiopsis</taxon>
    </lineage>
</organism>
<evidence type="ECO:0000313" key="7">
    <source>
        <dbReference type="EMBL" id="KIP03498.1"/>
    </source>
</evidence>
<dbReference type="InterPro" id="IPR051872">
    <property type="entry name" value="Cytochrome_b5/Flavoprotein_Rdt"/>
</dbReference>
<comment type="similarity">
    <text evidence="4">Belongs to the cytochrome b5 family.</text>
</comment>
<dbReference type="FunFam" id="3.10.120.10:FF:000001">
    <property type="entry name" value="Cytochrome b5 reductase 4"/>
    <property type="match status" value="1"/>
</dbReference>
<feature type="domain" description="Cytochrome b5 heme-binding" evidence="6">
    <location>
        <begin position="160"/>
        <end position="236"/>
    </location>
</feature>
<dbReference type="PANTHER" id="PTHR46237">
    <property type="entry name" value="CYTOCHROME B5 REDUCTASE 4 FAMILY MEMBER"/>
    <property type="match status" value="1"/>
</dbReference>
<keyword evidence="2 4" id="KW-0479">Metal-binding</keyword>
<evidence type="ECO:0000256" key="3">
    <source>
        <dbReference type="ARBA" id="ARBA00023004"/>
    </source>
</evidence>
<evidence type="ECO:0000259" key="6">
    <source>
        <dbReference type="PROSITE" id="PS50255"/>
    </source>
</evidence>
<dbReference type="PROSITE" id="PS00191">
    <property type="entry name" value="CYTOCHROME_B5_1"/>
    <property type="match status" value="1"/>
</dbReference>
<evidence type="ECO:0000313" key="8">
    <source>
        <dbReference type="Proteomes" id="UP000053257"/>
    </source>
</evidence>
<reference evidence="7 8" key="1">
    <citation type="journal article" date="2014" name="PLoS Genet.">
        <title>Analysis of the Phlebiopsis gigantea genome, transcriptome and secretome provides insight into its pioneer colonization strategies of wood.</title>
        <authorList>
            <person name="Hori C."/>
            <person name="Ishida T."/>
            <person name="Igarashi K."/>
            <person name="Samejima M."/>
            <person name="Suzuki H."/>
            <person name="Master E."/>
            <person name="Ferreira P."/>
            <person name="Ruiz-Duenas F.J."/>
            <person name="Held B."/>
            <person name="Canessa P."/>
            <person name="Larrondo L.F."/>
            <person name="Schmoll M."/>
            <person name="Druzhinina I.S."/>
            <person name="Kubicek C.P."/>
            <person name="Gaskell J.A."/>
            <person name="Kersten P."/>
            <person name="St John F."/>
            <person name="Glasner J."/>
            <person name="Sabat G."/>
            <person name="Splinter BonDurant S."/>
            <person name="Syed K."/>
            <person name="Yadav J."/>
            <person name="Mgbeahuruike A.C."/>
            <person name="Kovalchuk A."/>
            <person name="Asiegbu F.O."/>
            <person name="Lackner G."/>
            <person name="Hoffmeister D."/>
            <person name="Rencoret J."/>
            <person name="Gutierrez A."/>
            <person name="Sun H."/>
            <person name="Lindquist E."/>
            <person name="Barry K."/>
            <person name="Riley R."/>
            <person name="Grigoriev I.V."/>
            <person name="Henrissat B."/>
            <person name="Kues U."/>
            <person name="Berka R.M."/>
            <person name="Martinez A.T."/>
            <person name="Covert S.F."/>
            <person name="Blanchette R.A."/>
            <person name="Cullen D."/>
        </authorList>
    </citation>
    <scope>NUCLEOTIDE SEQUENCE [LARGE SCALE GENOMIC DNA]</scope>
    <source>
        <strain evidence="7 8">11061_1 CR5-6</strain>
    </source>
</reference>
<dbReference type="Gene3D" id="3.10.120.10">
    <property type="entry name" value="Cytochrome b5-like heme/steroid binding domain"/>
    <property type="match status" value="1"/>
</dbReference>
<dbReference type="GO" id="GO:0046872">
    <property type="term" value="F:metal ion binding"/>
    <property type="evidence" value="ECO:0007669"/>
    <property type="project" value="UniProtKB-UniRule"/>
</dbReference>
<proteinExistence type="inferred from homology"/>
<dbReference type="EMBL" id="KN840613">
    <property type="protein sequence ID" value="KIP03498.1"/>
    <property type="molecule type" value="Genomic_DNA"/>
</dbReference>
<dbReference type="Proteomes" id="UP000053257">
    <property type="component" value="Unassembled WGS sequence"/>
</dbReference>
<dbReference type="STRING" id="745531.A0A0C3PDS4"/>
<dbReference type="SUPFAM" id="SSF55856">
    <property type="entry name" value="Cytochrome b5-like heme/steroid binding domain"/>
    <property type="match status" value="1"/>
</dbReference>
<accession>A0A0C3PDS4</accession>
<dbReference type="GO" id="GO:0004128">
    <property type="term" value="F:cytochrome-b5 reductase activity, acting on NAD(P)H"/>
    <property type="evidence" value="ECO:0007669"/>
    <property type="project" value="TreeGrafter"/>
</dbReference>
<dbReference type="InterPro" id="IPR018506">
    <property type="entry name" value="Cyt_B5_heme-BS"/>
</dbReference>
<evidence type="ECO:0000256" key="2">
    <source>
        <dbReference type="ARBA" id="ARBA00022723"/>
    </source>
</evidence>
<evidence type="ECO:0000256" key="5">
    <source>
        <dbReference type="SAM" id="MobiDB-lite"/>
    </source>
</evidence>
<dbReference type="GO" id="GO:0005737">
    <property type="term" value="C:cytoplasm"/>
    <property type="evidence" value="ECO:0007669"/>
    <property type="project" value="TreeGrafter"/>
</dbReference>
<dbReference type="GO" id="GO:0020037">
    <property type="term" value="F:heme binding"/>
    <property type="evidence" value="ECO:0007669"/>
    <property type="project" value="UniProtKB-UniRule"/>
</dbReference>
<dbReference type="InterPro" id="IPR036400">
    <property type="entry name" value="Cyt_B5-like_heme/steroid_sf"/>
</dbReference>
<dbReference type="Pfam" id="PF00173">
    <property type="entry name" value="Cyt-b5"/>
    <property type="match status" value="1"/>
</dbReference>
<dbReference type="PRINTS" id="PR00363">
    <property type="entry name" value="CYTOCHROMEB5"/>
</dbReference>
<evidence type="ECO:0000256" key="1">
    <source>
        <dbReference type="ARBA" id="ARBA00022617"/>
    </source>
</evidence>
<keyword evidence="1 4" id="KW-0349">Heme</keyword>
<protein>
    <recommendedName>
        <fullName evidence="6">Cytochrome b5 heme-binding domain-containing protein</fullName>
    </recommendedName>
</protein>
<dbReference type="PROSITE" id="PS50255">
    <property type="entry name" value="CYTOCHROME_B5_2"/>
    <property type="match status" value="1"/>
</dbReference>
<dbReference type="InterPro" id="IPR001199">
    <property type="entry name" value="Cyt_B5-like_heme/steroid-bd"/>
</dbReference>
<dbReference type="HOGENOM" id="CLU_046313_1_1_1"/>
<dbReference type="SMART" id="SM01117">
    <property type="entry name" value="Cyt-b5"/>
    <property type="match status" value="1"/>
</dbReference>
<dbReference type="OrthoDB" id="432299at2759"/>
<sequence>MASYIRSWLPSPWAAADQPLSTPTIVAELPESEVDDDDTATIRGDDDDDEPPAFPSLNSAQRADSSSQNTAVPAVPRILSDSDRMPPPPMPTLPTRTPGVPSMSTSLGVPAIRGSLAPPLSTTKAPAKKSRKVALAPGHGPLDWANLKKSGQDLRGVDSIQRITPSELKRHNKKDDVWSAFNGKVYNITWYLPYHPGGEKELLRVAGRDGTKLFSSTHGWVNADYMLDECLVGFLVPEP</sequence>
<keyword evidence="3 4" id="KW-0408">Iron</keyword>
<feature type="compositionally biased region" description="Acidic residues" evidence="5">
    <location>
        <begin position="30"/>
        <end position="51"/>
    </location>
</feature>
<dbReference type="AlphaFoldDB" id="A0A0C3PDS4"/>
<name>A0A0C3PDS4_PHLG1</name>
<feature type="compositionally biased region" description="Polar residues" evidence="5">
    <location>
        <begin position="56"/>
        <end position="71"/>
    </location>
</feature>
<keyword evidence="8" id="KW-1185">Reference proteome</keyword>
<feature type="region of interest" description="Disordered" evidence="5">
    <location>
        <begin position="1"/>
        <end position="102"/>
    </location>
</feature>